<organism evidence="1 2">
    <name type="scientific">Shewanella surugensis</name>
    <dbReference type="NCBI Taxonomy" id="212020"/>
    <lineage>
        <taxon>Bacteria</taxon>
        <taxon>Pseudomonadati</taxon>
        <taxon>Pseudomonadota</taxon>
        <taxon>Gammaproteobacteria</taxon>
        <taxon>Alteromonadales</taxon>
        <taxon>Shewanellaceae</taxon>
        <taxon>Shewanella</taxon>
    </lineage>
</organism>
<comment type="caution">
    <text evidence="1">The sequence shown here is derived from an EMBL/GenBank/DDBJ whole genome shotgun (WGS) entry which is preliminary data.</text>
</comment>
<accession>A0ABT0L6I8</accession>
<dbReference type="EMBL" id="JAKIKS010000004">
    <property type="protein sequence ID" value="MCL1123302.1"/>
    <property type="molecule type" value="Genomic_DNA"/>
</dbReference>
<reference evidence="1 2" key="1">
    <citation type="submission" date="2022-01" db="EMBL/GenBank/DDBJ databases">
        <title>Whole genome-based taxonomy of the Shewanellaceae.</title>
        <authorList>
            <person name="Martin-Rodriguez A.J."/>
        </authorList>
    </citation>
    <scope>NUCLEOTIDE SEQUENCE [LARGE SCALE GENOMIC DNA]</scope>
    <source>
        <strain evidence="1 2">DSM 17177</strain>
    </source>
</reference>
<evidence type="ECO:0000313" key="2">
    <source>
        <dbReference type="Proteomes" id="UP001203423"/>
    </source>
</evidence>
<proteinExistence type="predicted"/>
<name>A0ABT0L6I8_9GAMM</name>
<keyword evidence="2" id="KW-1185">Reference proteome</keyword>
<evidence type="ECO:0000313" key="1">
    <source>
        <dbReference type="EMBL" id="MCL1123302.1"/>
    </source>
</evidence>
<dbReference type="RefSeq" id="WP_248938585.1">
    <property type="nucleotide sequence ID" value="NZ_JAKIKS010000004.1"/>
</dbReference>
<dbReference type="Pfam" id="PF10963">
    <property type="entry name" value="Phage_TAC_10"/>
    <property type="match status" value="1"/>
</dbReference>
<sequence>MALEQTITLEVNDSEFSFDVDITSYNKYINTNNPQNKVQPATNFLLSVVKKEHRKSLKEFLTLPGASMYLVGAIVEEYQPEFNITVKKSNSKQETSAETE</sequence>
<dbReference type="InterPro" id="IPR024406">
    <property type="entry name" value="TAC-10"/>
</dbReference>
<gene>
    <name evidence="1" type="ORF">L2764_02095</name>
</gene>
<protein>
    <submittedName>
        <fullName evidence="1">Phage tail assembly chaperone</fullName>
    </submittedName>
</protein>
<dbReference type="Proteomes" id="UP001203423">
    <property type="component" value="Unassembled WGS sequence"/>
</dbReference>